<evidence type="ECO:0000256" key="1">
    <source>
        <dbReference type="SAM" id="Coils"/>
    </source>
</evidence>
<sequence>MGQNPYSAQYEAAVAALAAAEVGLQEQYELYGHLHRFDEGHAKLALKNAEMKLEELERERSQLGGLTLIDRATVHDAVYRLNRSLLGQAFDALTGRVPKPPKMSEAEEAKLAEKAARLDALTCENGEIATQQHLVQRLRYDLQFHSTLDWLETDSDYATYSSQIARLQPAVESLSAKISRFEEHIRVPQAQCLKYRERLVVAKEKLAQAVDFRDRHRNAPPRSVEAAKVKGACSNYFGTDDIAQVVRHKTSDVEDLERELAKWEQQMASLRQRDSRVIERLIIDGNNLCNRGRGKNQQFIGLNALSALVPALLSNWPGSEIILVFDPGITRKLQVSWEDIQRTFPASVETYRVDKGRSADEMIIELAYSPNAYIISNDRFGEFSYRPAIKENRVFRHDITRANILVNELWISVEYCSPG</sequence>
<reference evidence="3 5" key="2">
    <citation type="submission" date="2016-08" db="EMBL/GenBank/DDBJ databases">
        <authorList>
            <person name="Seilhamer J.J."/>
        </authorList>
    </citation>
    <scope>NUCLEOTIDE SEQUENCE [LARGE SCALE GENOMIC DNA]</scope>
    <source>
        <strain evidence="3 5">KH-18-2</strain>
    </source>
</reference>
<dbReference type="Gene3D" id="3.40.50.11980">
    <property type="match status" value="1"/>
</dbReference>
<name>A0A1L7NNX7_PSEPU</name>
<feature type="coiled-coil region" evidence="1">
    <location>
        <begin position="246"/>
        <end position="273"/>
    </location>
</feature>
<reference evidence="3 5" key="3">
    <citation type="submission" date="2018-03" db="EMBL/GenBank/DDBJ databases">
        <title>Draft genome of Pseudomonas putida strain KH-18-2.</title>
        <authorList>
            <person name="Yoshizawa S."/>
            <person name="Khan N.H."/>
            <person name="Nishimura M."/>
            <person name="Chiura H.X."/>
            <person name="Ogura Y."/>
            <person name="Hayashi T."/>
            <person name="Kogure K."/>
        </authorList>
    </citation>
    <scope>NUCLEOTIDE SEQUENCE [LARGE SCALE GENOMIC DNA]</scope>
    <source>
        <strain evidence="3 5">KH-18-2</strain>
    </source>
</reference>
<keyword evidence="1" id="KW-0175">Coiled coil</keyword>
<evidence type="ECO:0008006" key="6">
    <source>
        <dbReference type="Google" id="ProtNLM"/>
    </source>
</evidence>
<organism evidence="2 4">
    <name type="scientific">Pseudomonas putida</name>
    <name type="common">Arthrobacter siderocapsulatus</name>
    <dbReference type="NCBI Taxonomy" id="303"/>
    <lineage>
        <taxon>Bacteria</taxon>
        <taxon>Pseudomonadati</taxon>
        <taxon>Pseudomonadota</taxon>
        <taxon>Gammaproteobacteria</taxon>
        <taxon>Pseudomonadales</taxon>
        <taxon>Pseudomonadaceae</taxon>
        <taxon>Pseudomonas</taxon>
    </lineage>
</organism>
<evidence type="ECO:0000313" key="3">
    <source>
        <dbReference type="EMBL" id="POF99719.1"/>
    </source>
</evidence>
<evidence type="ECO:0000313" key="4">
    <source>
        <dbReference type="Proteomes" id="UP000218731"/>
    </source>
</evidence>
<dbReference type="EMBL" id="AP015031">
    <property type="protein sequence ID" value="BAW27178.1"/>
    <property type="molecule type" value="Genomic_DNA"/>
</dbReference>
<protein>
    <recommendedName>
        <fullName evidence="6">RNase NYN domain-containing protein</fullName>
    </recommendedName>
</protein>
<keyword evidence="2" id="KW-0614">Plasmid</keyword>
<feature type="coiled-coil region" evidence="1">
    <location>
        <begin position="39"/>
        <end position="66"/>
    </location>
</feature>
<geneLocation type="plasmid" evidence="4">
    <name>pkf715b dna</name>
</geneLocation>
<accession>A0A1L7NNX7</accession>
<dbReference type="Proteomes" id="UP000218731">
    <property type="component" value="Plasmid pKF715B"/>
</dbReference>
<dbReference type="Proteomes" id="UP000237378">
    <property type="component" value="Unassembled WGS sequence"/>
</dbReference>
<dbReference type="EMBL" id="MING01000087">
    <property type="protein sequence ID" value="POF99719.1"/>
    <property type="molecule type" value="Genomic_DNA"/>
</dbReference>
<geneLocation type="plasmid" evidence="2">
    <name>pKF715B</name>
</geneLocation>
<reference evidence="2 4" key="1">
    <citation type="submission" date="2015-11" db="EMBL/GenBank/DDBJ databases">
        <title>Complete genome sequencing of a biphenyl-degrading bacterium, Pseudomonas putida KF715 (=NBRC110667).</title>
        <authorList>
            <person name="Suenaga H."/>
            <person name="Fujihara N."/>
            <person name="Watanabe T."/>
            <person name="Hirose J."/>
            <person name="Kimura N."/>
            <person name="Yamazoe A."/>
            <person name="Hosoyama A."/>
            <person name="Shimodaira J."/>
            <person name="Furukawa K."/>
        </authorList>
    </citation>
    <scope>NUCLEOTIDE SEQUENCE [LARGE SCALE GENOMIC DNA]</scope>
    <source>
        <strain evidence="2 4">KF715</strain>
        <plasmid evidence="2">pKF715B</plasmid>
        <plasmid evidence="4">Plasmid pkf715b dna</plasmid>
    </source>
</reference>
<proteinExistence type="predicted"/>
<evidence type="ECO:0000313" key="2">
    <source>
        <dbReference type="EMBL" id="BAW27178.1"/>
    </source>
</evidence>
<gene>
    <name evidence="3" type="ORF">BGP82_28170</name>
    <name evidence="2" type="ORF">KF715C_pB720</name>
</gene>
<dbReference type="RefSeq" id="WP_004575977.1">
    <property type="nucleotide sequence ID" value="NZ_AP015031.1"/>
</dbReference>
<evidence type="ECO:0000313" key="5">
    <source>
        <dbReference type="Proteomes" id="UP000237378"/>
    </source>
</evidence>
<dbReference type="AlphaFoldDB" id="A0A1L7NNX7"/>